<dbReference type="InterPro" id="IPR004358">
    <property type="entry name" value="Sig_transdc_His_kin-like_C"/>
</dbReference>
<comment type="catalytic activity">
    <reaction evidence="1">
        <text>ATP + protein L-histidine = ADP + protein N-phospho-L-histidine.</text>
        <dbReference type="EC" id="2.7.13.3"/>
    </reaction>
</comment>
<keyword evidence="4" id="KW-0597">Phosphoprotein</keyword>
<comment type="caution">
    <text evidence="12">The sequence shown here is derived from an EMBL/GenBank/DDBJ whole genome shotgun (WGS) entry which is preliminary data.</text>
</comment>
<dbReference type="EC" id="2.7.13.3" evidence="3"/>
<name>A0A2W5USY3_CERSP</name>
<dbReference type="InterPro" id="IPR005467">
    <property type="entry name" value="His_kinase_dom"/>
</dbReference>
<evidence type="ECO:0000256" key="7">
    <source>
        <dbReference type="ARBA" id="ARBA00022777"/>
    </source>
</evidence>
<dbReference type="InterPro" id="IPR003661">
    <property type="entry name" value="HisK_dim/P_dom"/>
</dbReference>
<dbReference type="InterPro" id="IPR036097">
    <property type="entry name" value="HisK_dim/P_sf"/>
</dbReference>
<dbReference type="InterPro" id="IPR036890">
    <property type="entry name" value="HATPase_C_sf"/>
</dbReference>
<dbReference type="Pfam" id="PF02518">
    <property type="entry name" value="HATPase_c"/>
    <property type="match status" value="1"/>
</dbReference>
<dbReference type="EMBL" id="QFQS01000001">
    <property type="protein sequence ID" value="PZR00861.1"/>
    <property type="molecule type" value="Genomic_DNA"/>
</dbReference>
<reference evidence="12 13" key="1">
    <citation type="submission" date="2017-08" db="EMBL/GenBank/DDBJ databases">
        <title>Infants hospitalized years apart are colonized by the same room-sourced microbial strains.</title>
        <authorList>
            <person name="Brooks B."/>
            <person name="Olm M.R."/>
            <person name="Firek B.A."/>
            <person name="Baker R."/>
            <person name="Thomas B.C."/>
            <person name="Morowitz M.J."/>
            <person name="Banfield J.F."/>
        </authorList>
    </citation>
    <scope>NUCLEOTIDE SEQUENCE [LARGE SCALE GENOMIC DNA]</scope>
    <source>
        <strain evidence="12">S2_003_000_R2_11</strain>
    </source>
</reference>
<evidence type="ECO:0000313" key="12">
    <source>
        <dbReference type="EMBL" id="PZR00861.1"/>
    </source>
</evidence>
<dbReference type="SMART" id="SM00387">
    <property type="entry name" value="HATPase_c"/>
    <property type="match status" value="1"/>
</dbReference>
<keyword evidence="8 10" id="KW-1133">Transmembrane helix</keyword>
<evidence type="ECO:0000256" key="3">
    <source>
        <dbReference type="ARBA" id="ARBA00012438"/>
    </source>
</evidence>
<dbReference type="Gene3D" id="3.30.565.10">
    <property type="entry name" value="Histidine kinase-like ATPase, C-terminal domain"/>
    <property type="match status" value="1"/>
</dbReference>
<dbReference type="Pfam" id="PF00512">
    <property type="entry name" value="HisKA"/>
    <property type="match status" value="1"/>
</dbReference>
<sequence>MTRFSQFRDLPVTVRVPLVTAALMVLLGLVASQGVLSALGRVQDARLRETARLHVEGLSVALGPYVVRQDVWEVYDILDRASTGYDGQRLLLTIVADDRGRVLAATDPRAAPVDADMAPFEAGAVAPDAVRMSGDPVLRVLSPLRYQGRDVGRIMTELDVTDLLAERTQAVLWLLLGNTLATAALTFAGWLVVARLLRPVGRLVQAMDDAGGAPRPIPDTDIPRGDPGLARLIATYNRMTTAVDARAEAERRLAERERFVSLGRLSSSLAHEVNNPLGGLLNAADTARAYADRPEVVRQSADLMLRGLNHLREVTRAILDQNRLDRAGQPLSLEDFEDLRLLFEPETQQRGQVLAWEISARPEALSPLPAAPVRQVALNLLLNAGAAAGPGGQVGMTVKNGGGGLSLAIRDSGPGLSEADLQRLMGAVPLPLGGGVGLRLVRDLVAGLGGRITHAHQDGETVIQVELPTAVRVANA</sequence>
<evidence type="ECO:0000256" key="6">
    <source>
        <dbReference type="ARBA" id="ARBA00022692"/>
    </source>
</evidence>
<evidence type="ECO:0000259" key="11">
    <source>
        <dbReference type="PROSITE" id="PS50109"/>
    </source>
</evidence>
<evidence type="ECO:0000256" key="8">
    <source>
        <dbReference type="ARBA" id="ARBA00022989"/>
    </source>
</evidence>
<feature type="domain" description="Histidine kinase" evidence="11">
    <location>
        <begin position="268"/>
        <end position="471"/>
    </location>
</feature>
<keyword evidence="9 10" id="KW-0472">Membrane</keyword>
<evidence type="ECO:0000256" key="4">
    <source>
        <dbReference type="ARBA" id="ARBA00022553"/>
    </source>
</evidence>
<keyword evidence="6 10" id="KW-0812">Transmembrane</keyword>
<dbReference type="GO" id="GO:0005886">
    <property type="term" value="C:plasma membrane"/>
    <property type="evidence" value="ECO:0007669"/>
    <property type="project" value="TreeGrafter"/>
</dbReference>
<accession>A0A2W5USY3</accession>
<dbReference type="AlphaFoldDB" id="A0A2W5USY3"/>
<evidence type="ECO:0000256" key="10">
    <source>
        <dbReference type="SAM" id="Phobius"/>
    </source>
</evidence>
<dbReference type="GO" id="GO:0000155">
    <property type="term" value="F:phosphorelay sensor kinase activity"/>
    <property type="evidence" value="ECO:0007669"/>
    <property type="project" value="InterPro"/>
</dbReference>
<dbReference type="PANTHER" id="PTHR45436">
    <property type="entry name" value="SENSOR HISTIDINE KINASE YKOH"/>
    <property type="match status" value="1"/>
</dbReference>
<dbReference type="SMART" id="SM00388">
    <property type="entry name" value="HisKA"/>
    <property type="match status" value="1"/>
</dbReference>
<evidence type="ECO:0000256" key="5">
    <source>
        <dbReference type="ARBA" id="ARBA00022679"/>
    </source>
</evidence>
<dbReference type="Gene3D" id="1.10.287.130">
    <property type="match status" value="1"/>
</dbReference>
<organism evidence="12 13">
    <name type="scientific">Cereibacter sphaeroides</name>
    <name type="common">Rhodobacter sphaeroides</name>
    <dbReference type="NCBI Taxonomy" id="1063"/>
    <lineage>
        <taxon>Bacteria</taxon>
        <taxon>Pseudomonadati</taxon>
        <taxon>Pseudomonadota</taxon>
        <taxon>Alphaproteobacteria</taxon>
        <taxon>Rhodobacterales</taxon>
        <taxon>Paracoccaceae</taxon>
        <taxon>Cereibacter</taxon>
    </lineage>
</organism>
<protein>
    <recommendedName>
        <fullName evidence="3">histidine kinase</fullName>
        <ecNumber evidence="3">2.7.13.3</ecNumber>
    </recommendedName>
</protein>
<comment type="subcellular location">
    <subcellularLocation>
        <location evidence="2">Membrane</location>
    </subcellularLocation>
</comment>
<evidence type="ECO:0000313" key="13">
    <source>
        <dbReference type="Proteomes" id="UP000248975"/>
    </source>
</evidence>
<proteinExistence type="predicted"/>
<feature type="transmembrane region" description="Helical" evidence="10">
    <location>
        <begin position="170"/>
        <end position="193"/>
    </location>
</feature>
<dbReference type="Proteomes" id="UP000248975">
    <property type="component" value="Unassembled WGS sequence"/>
</dbReference>
<dbReference type="SUPFAM" id="SSF55874">
    <property type="entry name" value="ATPase domain of HSP90 chaperone/DNA topoisomerase II/histidine kinase"/>
    <property type="match status" value="1"/>
</dbReference>
<gene>
    <name evidence="12" type="ORF">DI533_10160</name>
</gene>
<dbReference type="PANTHER" id="PTHR45436:SF5">
    <property type="entry name" value="SENSOR HISTIDINE KINASE TRCS"/>
    <property type="match status" value="1"/>
</dbReference>
<dbReference type="InterPro" id="IPR003594">
    <property type="entry name" value="HATPase_dom"/>
</dbReference>
<dbReference type="SUPFAM" id="SSF47384">
    <property type="entry name" value="Homodimeric domain of signal transducing histidine kinase"/>
    <property type="match status" value="1"/>
</dbReference>
<evidence type="ECO:0000256" key="1">
    <source>
        <dbReference type="ARBA" id="ARBA00000085"/>
    </source>
</evidence>
<evidence type="ECO:0000256" key="2">
    <source>
        <dbReference type="ARBA" id="ARBA00004370"/>
    </source>
</evidence>
<dbReference type="PROSITE" id="PS50109">
    <property type="entry name" value="HIS_KIN"/>
    <property type="match status" value="1"/>
</dbReference>
<keyword evidence="5" id="KW-0808">Transferase</keyword>
<dbReference type="InterPro" id="IPR050428">
    <property type="entry name" value="TCS_sensor_his_kinase"/>
</dbReference>
<evidence type="ECO:0000256" key="9">
    <source>
        <dbReference type="ARBA" id="ARBA00023136"/>
    </source>
</evidence>
<dbReference type="CDD" id="cd00082">
    <property type="entry name" value="HisKA"/>
    <property type="match status" value="1"/>
</dbReference>
<keyword evidence="7 12" id="KW-0418">Kinase</keyword>
<dbReference type="PRINTS" id="PR00344">
    <property type="entry name" value="BCTRLSENSOR"/>
</dbReference>